<protein>
    <recommendedName>
        <fullName evidence="4">DUF2474 domain-containing protein</fullName>
    </recommendedName>
</protein>
<reference evidence="3" key="1">
    <citation type="journal article" date="2019" name="Int. J. Syst. Evol. Microbiol.">
        <title>The Global Catalogue of Microorganisms (GCM) 10K type strain sequencing project: providing services to taxonomists for standard genome sequencing and annotation.</title>
        <authorList>
            <consortium name="The Broad Institute Genomics Platform"/>
            <consortium name="The Broad Institute Genome Sequencing Center for Infectious Disease"/>
            <person name="Wu L."/>
            <person name="Ma J."/>
        </authorList>
    </citation>
    <scope>NUCLEOTIDE SEQUENCE [LARGE SCALE GENOMIC DNA]</scope>
    <source>
        <strain evidence="3">DFY28</strain>
    </source>
</reference>
<comment type="caution">
    <text evidence="2">The sequence shown here is derived from an EMBL/GenBank/DDBJ whole genome shotgun (WGS) entry which is preliminary data.</text>
</comment>
<keyword evidence="1" id="KW-0472">Membrane</keyword>
<keyword evidence="1" id="KW-0812">Transmembrane</keyword>
<keyword evidence="1" id="KW-1133">Transmembrane helix</keyword>
<evidence type="ECO:0000256" key="1">
    <source>
        <dbReference type="SAM" id="Phobius"/>
    </source>
</evidence>
<evidence type="ECO:0000313" key="3">
    <source>
        <dbReference type="Proteomes" id="UP001597237"/>
    </source>
</evidence>
<proteinExistence type="predicted"/>
<evidence type="ECO:0008006" key="4">
    <source>
        <dbReference type="Google" id="ProtNLM"/>
    </source>
</evidence>
<organism evidence="2 3">
    <name type="scientific">Phenylobacterium terrae</name>
    <dbReference type="NCBI Taxonomy" id="2665495"/>
    <lineage>
        <taxon>Bacteria</taxon>
        <taxon>Pseudomonadati</taxon>
        <taxon>Pseudomonadota</taxon>
        <taxon>Alphaproteobacteria</taxon>
        <taxon>Caulobacterales</taxon>
        <taxon>Caulobacteraceae</taxon>
        <taxon>Phenylobacterium</taxon>
    </lineage>
</organism>
<dbReference type="EMBL" id="JBHUEY010000001">
    <property type="protein sequence ID" value="MFD1783774.1"/>
    <property type="molecule type" value="Genomic_DNA"/>
</dbReference>
<keyword evidence="3" id="KW-1185">Reference proteome</keyword>
<name>A0ABW4N2V8_9CAUL</name>
<feature type="transmembrane region" description="Helical" evidence="1">
    <location>
        <begin position="22"/>
        <end position="43"/>
    </location>
</feature>
<evidence type="ECO:0000313" key="2">
    <source>
        <dbReference type="EMBL" id="MFD1783774.1"/>
    </source>
</evidence>
<gene>
    <name evidence="2" type="ORF">ACFSC0_10245</name>
</gene>
<sequence>MRAIIEPPPEGDEPAGPLWRRLAWFFGLALAGLLATAAVAYGLRALLAAG</sequence>
<dbReference type="RefSeq" id="WP_377283035.1">
    <property type="nucleotide sequence ID" value="NZ_JBHRSI010000008.1"/>
</dbReference>
<dbReference type="Proteomes" id="UP001597237">
    <property type="component" value="Unassembled WGS sequence"/>
</dbReference>
<accession>A0ABW4N2V8</accession>